<name>A0AAE1HD04_9NEOP</name>
<protein>
    <submittedName>
        <fullName evidence="2">Zinc finger protein 862</fullName>
    </submittedName>
</protein>
<dbReference type="InterPro" id="IPR012337">
    <property type="entry name" value="RNaseH-like_sf"/>
</dbReference>
<comment type="caution">
    <text evidence="2">The sequence shown here is derived from an EMBL/GenBank/DDBJ whole genome shotgun (WGS) entry which is preliminary data.</text>
</comment>
<keyword evidence="3" id="KW-1185">Reference proteome</keyword>
<dbReference type="SUPFAM" id="SSF53098">
    <property type="entry name" value="Ribonuclease H-like"/>
    <property type="match status" value="1"/>
</dbReference>
<dbReference type="EMBL" id="JAHWGI010000968">
    <property type="protein sequence ID" value="KAK3918984.1"/>
    <property type="molecule type" value="Genomic_DNA"/>
</dbReference>
<accession>A0AAE1HD04</accession>
<dbReference type="PANTHER" id="PTHR37162:SF1">
    <property type="entry name" value="BED-TYPE DOMAIN-CONTAINING PROTEIN"/>
    <property type="match status" value="1"/>
</dbReference>
<feature type="region of interest" description="Disordered" evidence="1">
    <location>
        <begin position="1"/>
        <end position="36"/>
    </location>
</feature>
<proteinExistence type="predicted"/>
<dbReference type="AlphaFoldDB" id="A0AAE1HD04"/>
<dbReference type="Proteomes" id="UP001219518">
    <property type="component" value="Unassembled WGS sequence"/>
</dbReference>
<gene>
    <name evidence="2" type="ORF">KUF71_001108</name>
</gene>
<evidence type="ECO:0000256" key="1">
    <source>
        <dbReference type="SAM" id="MobiDB-lite"/>
    </source>
</evidence>
<evidence type="ECO:0000313" key="3">
    <source>
        <dbReference type="Proteomes" id="UP001219518"/>
    </source>
</evidence>
<organism evidence="2 3">
    <name type="scientific">Frankliniella fusca</name>
    <dbReference type="NCBI Taxonomy" id="407009"/>
    <lineage>
        <taxon>Eukaryota</taxon>
        <taxon>Metazoa</taxon>
        <taxon>Ecdysozoa</taxon>
        <taxon>Arthropoda</taxon>
        <taxon>Hexapoda</taxon>
        <taxon>Insecta</taxon>
        <taxon>Pterygota</taxon>
        <taxon>Neoptera</taxon>
        <taxon>Paraneoptera</taxon>
        <taxon>Thysanoptera</taxon>
        <taxon>Terebrantia</taxon>
        <taxon>Thripoidea</taxon>
        <taxon>Thripidae</taxon>
        <taxon>Frankliniella</taxon>
    </lineage>
</organism>
<reference evidence="2" key="1">
    <citation type="submission" date="2021-07" db="EMBL/GenBank/DDBJ databases">
        <authorList>
            <person name="Catto M.A."/>
            <person name="Jacobson A."/>
            <person name="Kennedy G."/>
            <person name="Labadie P."/>
            <person name="Hunt B.G."/>
            <person name="Srinivasan R."/>
        </authorList>
    </citation>
    <scope>NUCLEOTIDE SEQUENCE</scope>
    <source>
        <strain evidence="2">PL_HMW_Pooled</strain>
        <tissue evidence="2">Head</tissue>
    </source>
</reference>
<sequence length="741" mass="83861">MPTSDEDTETDRASASTPPPSKKKKGKALKERRAQKYRSEWKTNTKAFGDDVSCWLDSDKTTQFKAKCKWCDTSVAANVTTIISHSKSGRHEKEREKRKSNSRLDLYVSAAAEPSLSQRKKIQSAEIKLSACLAAHNVPFQFIDHLVPTLQSAFPDCNILKGIQMKRLKTTRIVTNVIGAVHKEDLCETLLKVKFSVLTDESTHFNVKTAATAVRYFDKNEGEHGKIVVRFLDLSDVFPKGDYDAANEGASGKRLYELLVACFEKAGIPLDNLMGLGCDGASVNIGDHNSVISRLRVSCPGIILMRCVCHSLHLAARDACKCLPKSCEDMARGIHSFLQHSSKRVAQFAEFQDFLEVAQHKMLLLSLTRWLSMRDNVVRILEQWEALRLYVTQHRFEDNTHAAENLYKWLSCPIMKAYYLFLSWVLDKVTAMNAYFQGSNVLITSLHEKMREKYKEILQSFMKPVYLSRTALTDVNPSAQDQYVPLVNLYLGVEVHQQLQHEAFVKHPENAEIFRKCCRGYLVELCKGIRDRFDFNDPLLEALPVLKPKNATSIARRFNTSIIPFADLVPRAKPKDMATLQLLDDQWRNLPLDDIPRDIIEEKEVDVFWARIGKITDGEGNSKYAVLSEFVLSVLSIPHANADVERIFSKITLIRTRLRNRLITPTVEGLCLASECVKMRNKCCCSFEPSPKMLDSMTSHNLYGYGKDSSNDVPAGGMDRAVNNTDDPDDPDPIDMSWFEA</sequence>
<feature type="region of interest" description="Disordered" evidence="1">
    <location>
        <begin position="708"/>
        <end position="741"/>
    </location>
</feature>
<dbReference type="PANTHER" id="PTHR37162">
    <property type="entry name" value="HAT FAMILY DIMERISATION DOMAINCONTAINING PROTEIN-RELATED"/>
    <property type="match status" value="1"/>
</dbReference>
<reference evidence="2" key="2">
    <citation type="journal article" date="2023" name="BMC Genomics">
        <title>Pest status, molecular evolution, and epigenetic factors derived from the genome assembly of Frankliniella fusca, a thysanopteran phytovirus vector.</title>
        <authorList>
            <person name="Catto M.A."/>
            <person name="Labadie P.E."/>
            <person name="Jacobson A.L."/>
            <person name="Kennedy G.G."/>
            <person name="Srinivasan R."/>
            <person name="Hunt B.G."/>
        </authorList>
    </citation>
    <scope>NUCLEOTIDE SEQUENCE</scope>
    <source>
        <strain evidence="2">PL_HMW_Pooled</strain>
    </source>
</reference>
<evidence type="ECO:0000313" key="2">
    <source>
        <dbReference type="EMBL" id="KAK3918984.1"/>
    </source>
</evidence>